<dbReference type="InterPro" id="IPR045149">
    <property type="entry name" value="OS-9-like"/>
</dbReference>
<dbReference type="InterPro" id="IPR009011">
    <property type="entry name" value="Man6P_isomerase_rcpt-bd_dom_sf"/>
</dbReference>
<dbReference type="InterPro" id="IPR044865">
    <property type="entry name" value="MRH_dom"/>
</dbReference>
<dbReference type="EMBL" id="LRGB01003024">
    <property type="protein sequence ID" value="KZS05002.1"/>
    <property type="molecule type" value="Genomic_DNA"/>
</dbReference>
<evidence type="ECO:0000256" key="5">
    <source>
        <dbReference type="ARBA" id="ARBA00023157"/>
    </source>
</evidence>
<name>A0A0P5WAY6_9CRUS</name>
<evidence type="ECO:0000256" key="7">
    <source>
        <dbReference type="ARBA" id="ARBA00041108"/>
    </source>
</evidence>
<keyword evidence="9" id="KW-0430">Lectin</keyword>
<comment type="function">
    <text evidence="6">Probable lectin that binds selectively to improperly folded lumenal proteins. May function in endoplasmic reticulum quality control and endoplasmic reticulum-associated degradation (ERAD) of both non-glycosylated proteins and glycoproteins.</text>
</comment>
<keyword evidence="3" id="KW-0677">Repeat</keyword>
<keyword evidence="5" id="KW-1015">Disulfide bond</keyword>
<evidence type="ECO:0000313" key="10">
    <source>
        <dbReference type="Proteomes" id="UP000076858"/>
    </source>
</evidence>
<comment type="caution">
    <text evidence="9">The sequence shown here is derived from an EMBL/GenBank/DDBJ whole genome shotgun (WGS) entry which is preliminary data.</text>
</comment>
<comment type="subcellular location">
    <subcellularLocation>
        <location evidence="1">Endoplasmic reticulum lumen</location>
    </subcellularLocation>
</comment>
<dbReference type="STRING" id="35525.A0A0P5WAY6"/>
<reference evidence="9 10" key="1">
    <citation type="submission" date="2016-03" db="EMBL/GenBank/DDBJ databases">
        <title>EvidentialGene: Evidence-directed Construction of Genes on Genomes.</title>
        <authorList>
            <person name="Gilbert D.G."/>
            <person name="Choi J.-H."/>
            <person name="Mockaitis K."/>
            <person name="Colbourne J."/>
            <person name="Pfrender M."/>
        </authorList>
    </citation>
    <scope>NUCLEOTIDE SEQUENCE [LARGE SCALE GENOMIC DNA]</scope>
    <source>
        <strain evidence="9 10">Xinb3</strain>
        <tissue evidence="9">Complete organism</tissue>
    </source>
</reference>
<keyword evidence="10" id="KW-1185">Reference proteome</keyword>
<dbReference type="AlphaFoldDB" id="A0A0P5WAY6"/>
<keyword evidence="2" id="KW-0732">Signal</keyword>
<dbReference type="OrthoDB" id="239053at2759"/>
<evidence type="ECO:0000256" key="2">
    <source>
        <dbReference type="ARBA" id="ARBA00022729"/>
    </source>
</evidence>
<dbReference type="GO" id="GO:0030968">
    <property type="term" value="P:endoplasmic reticulum unfolded protein response"/>
    <property type="evidence" value="ECO:0007669"/>
    <property type="project" value="InterPro"/>
</dbReference>
<dbReference type="GO" id="GO:0030970">
    <property type="term" value="P:retrograde protein transport, ER to cytosol"/>
    <property type="evidence" value="ECO:0007669"/>
    <property type="project" value="TreeGrafter"/>
</dbReference>
<evidence type="ECO:0000256" key="6">
    <source>
        <dbReference type="ARBA" id="ARBA00037585"/>
    </source>
</evidence>
<evidence type="ECO:0000313" key="9">
    <source>
        <dbReference type="EMBL" id="KZS05002.1"/>
    </source>
</evidence>
<dbReference type="Gene3D" id="2.70.130.10">
    <property type="entry name" value="Mannose-6-phosphate receptor binding domain"/>
    <property type="match status" value="2"/>
</dbReference>
<gene>
    <name evidence="9" type="ORF">APZ42_031953</name>
</gene>
<dbReference type="PROSITE" id="PS51914">
    <property type="entry name" value="MRH"/>
    <property type="match status" value="2"/>
</dbReference>
<sequence>MNHQFGKCLLLLFLFCGNFAFESDLSYLKAFDDSIIYRLAWEKENENLLQEAESLPTVTMVTARKEKYVCSIPKLLETKEEEVPIYEGPNPLQLLAPLFTQMSCSYRLETFWTYELCHGRYIRQYHEERDGKKVKLQEYYLGKFDKEKMDRQSAEIDAEIKNGERQEVPVRKIEGLSLPYLLVTMDSGTLCDLNGKPRMTRVYYVCYPAGKHEIFSLEEASSCEYEIVVLTPHLCQHPDYRAKETEENKINCWAVEGSPKKPSSLLEIEAESLMMQQQQNLLESLGLSDSKFKVEFRQVEDSTGQGQKQTMAFITPSGGGTSGLSANNKEFSSDQKSSGTLKDGDTGPRLQPPPTLPPQPVFDPKLVDDFLAGEYCLNGGTGWWKYEFCYGKRADQYHEEKDGSRTSIRLGVFNKEKHLAWLDENPSKRPKAVTGRKQVSHMYSDGGYCEMTDSRRRVEVKLKCKEISQSENQQQSFSHSMNAVSLYLLEPQPCEYVLGVEAPFLCPLIEAADANGLIQLDDVKMANTGKTTSPEDQ</sequence>
<dbReference type="Pfam" id="PF07915">
    <property type="entry name" value="PRKCSH"/>
    <property type="match status" value="2"/>
</dbReference>
<dbReference type="GO" id="GO:0005788">
    <property type="term" value="C:endoplasmic reticulum lumen"/>
    <property type="evidence" value="ECO:0007669"/>
    <property type="project" value="UniProtKB-SubCell"/>
</dbReference>
<organism evidence="9 10">
    <name type="scientific">Daphnia magna</name>
    <dbReference type="NCBI Taxonomy" id="35525"/>
    <lineage>
        <taxon>Eukaryota</taxon>
        <taxon>Metazoa</taxon>
        <taxon>Ecdysozoa</taxon>
        <taxon>Arthropoda</taxon>
        <taxon>Crustacea</taxon>
        <taxon>Branchiopoda</taxon>
        <taxon>Diplostraca</taxon>
        <taxon>Cladocera</taxon>
        <taxon>Anomopoda</taxon>
        <taxon>Daphniidae</taxon>
        <taxon>Daphnia</taxon>
    </lineage>
</organism>
<keyword evidence="4" id="KW-0256">Endoplasmic reticulum</keyword>
<proteinExistence type="predicted"/>
<dbReference type="SUPFAM" id="SSF50911">
    <property type="entry name" value="Mannose 6-phosphate receptor domain"/>
    <property type="match status" value="2"/>
</dbReference>
<dbReference type="FunFam" id="2.70.130.10:FF:000003">
    <property type="entry name" value="Endoplasmic reticulum lectin 1"/>
    <property type="match status" value="1"/>
</dbReference>
<evidence type="ECO:0000256" key="1">
    <source>
        <dbReference type="ARBA" id="ARBA00004319"/>
    </source>
</evidence>
<evidence type="ECO:0000256" key="4">
    <source>
        <dbReference type="ARBA" id="ARBA00022824"/>
    </source>
</evidence>
<evidence type="ECO:0000256" key="8">
    <source>
        <dbReference type="ARBA" id="ARBA00041661"/>
    </source>
</evidence>
<accession>A0A0P5WAY6</accession>
<dbReference type="InterPro" id="IPR012913">
    <property type="entry name" value="OS9-like_dom"/>
</dbReference>
<dbReference type="Proteomes" id="UP000076858">
    <property type="component" value="Unassembled WGS sequence"/>
</dbReference>
<dbReference type="PANTHER" id="PTHR15414">
    <property type="entry name" value="OS-9-RELATED"/>
    <property type="match status" value="1"/>
</dbReference>
<dbReference type="PANTHER" id="PTHR15414:SF0">
    <property type="entry name" value="ENDOPLASMIC RETICULUM LECTIN 1"/>
    <property type="match status" value="1"/>
</dbReference>
<dbReference type="FunFam" id="2.70.130.10:FF:000001">
    <property type="entry name" value="Endoplasmic reticulum lectin 1"/>
    <property type="match status" value="1"/>
</dbReference>
<dbReference type="GO" id="GO:0030246">
    <property type="term" value="F:carbohydrate binding"/>
    <property type="evidence" value="ECO:0007669"/>
    <property type="project" value="UniProtKB-KW"/>
</dbReference>
<evidence type="ECO:0000256" key="3">
    <source>
        <dbReference type="ARBA" id="ARBA00022737"/>
    </source>
</evidence>
<protein>
    <recommendedName>
        <fullName evidence="7">Endoplasmic reticulum lectin 1</fullName>
    </recommendedName>
    <alternativeName>
        <fullName evidence="8">ER lectin</fullName>
    </alternativeName>
</protein>